<dbReference type="PROSITE" id="PS50240">
    <property type="entry name" value="TRYPSIN_DOM"/>
    <property type="match status" value="1"/>
</dbReference>
<evidence type="ECO:0000313" key="9">
    <source>
        <dbReference type="Proteomes" id="UP000266239"/>
    </source>
</evidence>
<dbReference type="InterPro" id="IPR009003">
    <property type="entry name" value="Peptidase_S1_PA"/>
</dbReference>
<dbReference type="EMBL" id="QUTF01010603">
    <property type="protein sequence ID" value="RHZ31560.1"/>
    <property type="molecule type" value="Genomic_DNA"/>
</dbReference>
<dbReference type="InterPro" id="IPR043504">
    <property type="entry name" value="Peptidase_S1_PA_chymotrypsin"/>
</dbReference>
<dbReference type="Proteomes" id="UP000266239">
    <property type="component" value="Unassembled WGS sequence"/>
</dbReference>
<feature type="domain" description="Peptidase S1" evidence="6">
    <location>
        <begin position="15"/>
        <end position="234"/>
    </location>
</feature>
<dbReference type="Proteomes" id="UP000286510">
    <property type="component" value="Unassembled WGS sequence"/>
</dbReference>
<evidence type="ECO:0000256" key="5">
    <source>
        <dbReference type="SAM" id="SignalP"/>
    </source>
</evidence>
<accession>A0A397BAQ3</accession>
<evidence type="ECO:0000313" key="10">
    <source>
        <dbReference type="Proteomes" id="UP000286510"/>
    </source>
</evidence>
<dbReference type="GO" id="GO:0004252">
    <property type="term" value="F:serine-type endopeptidase activity"/>
    <property type="evidence" value="ECO:0007669"/>
    <property type="project" value="InterPro"/>
</dbReference>
<dbReference type="GO" id="GO:0006508">
    <property type="term" value="P:proteolysis"/>
    <property type="evidence" value="ECO:0007669"/>
    <property type="project" value="InterPro"/>
</dbReference>
<dbReference type="SMART" id="SM00020">
    <property type="entry name" value="Tryp_SPc"/>
    <property type="match status" value="1"/>
</dbReference>
<feature type="chain" id="PRO_5035557021" description="Peptidase S1 domain-containing protein" evidence="5">
    <location>
        <begin position="19"/>
        <end position="237"/>
    </location>
</feature>
<dbReference type="InterPro" id="IPR001254">
    <property type="entry name" value="Trypsin_dom"/>
</dbReference>
<dbReference type="PANTHER" id="PTHR24276">
    <property type="entry name" value="POLYSERASE-RELATED"/>
    <property type="match status" value="1"/>
</dbReference>
<evidence type="ECO:0000256" key="3">
    <source>
        <dbReference type="ARBA" id="ARBA00023157"/>
    </source>
</evidence>
<name>A0A397BAQ3_APHAT</name>
<gene>
    <name evidence="7" type="ORF">DYB25_004399</name>
    <name evidence="8" type="ORF">DYB26_003407</name>
</gene>
<evidence type="ECO:0000256" key="2">
    <source>
        <dbReference type="ARBA" id="ARBA00023026"/>
    </source>
</evidence>
<keyword evidence="4" id="KW-0325">Glycoprotein</keyword>
<protein>
    <recommendedName>
        <fullName evidence="6">Peptidase S1 domain-containing protein</fullName>
    </recommendedName>
</protein>
<evidence type="ECO:0000256" key="1">
    <source>
        <dbReference type="ARBA" id="ARBA00022729"/>
    </source>
</evidence>
<dbReference type="EMBL" id="QUTA01005064">
    <property type="protein sequence ID" value="RHY17357.1"/>
    <property type="molecule type" value="Genomic_DNA"/>
</dbReference>
<evidence type="ECO:0000313" key="8">
    <source>
        <dbReference type="EMBL" id="RHZ31560.1"/>
    </source>
</evidence>
<dbReference type="Pfam" id="PF00089">
    <property type="entry name" value="Trypsin"/>
    <property type="match status" value="1"/>
</dbReference>
<comment type="caution">
    <text evidence="7">The sequence shown here is derived from an EMBL/GenBank/DDBJ whole genome shotgun (WGS) entry which is preliminary data.</text>
</comment>
<sequence>MQKLFWIAATMGAVVVHAYSAGFQNAKISPYVAQLRSSANDPMICQGILIDPNIALFSQSCAELYDEADKVVIGASRINGGLDDGEWNKVLSKAYSPNRALDFALVQLARQSNYTPVQILWDDVAPGKVVWLRGWLPFNSDKSLNRLVETTVQVITNDQCQAKLKRPMYDFEVCGDNDGIDSCSSYISGPLITEIGGRDFLVGTMSDYQCVHKPVYQIFNRLSAFRPFIEPILCGGK</sequence>
<keyword evidence="1 5" id="KW-0732">Signal</keyword>
<keyword evidence="2" id="KW-0843">Virulence</keyword>
<feature type="signal peptide" evidence="5">
    <location>
        <begin position="1"/>
        <end position="18"/>
    </location>
</feature>
<evidence type="ECO:0000259" key="6">
    <source>
        <dbReference type="PROSITE" id="PS50240"/>
    </source>
</evidence>
<evidence type="ECO:0000256" key="4">
    <source>
        <dbReference type="ARBA" id="ARBA00023180"/>
    </source>
</evidence>
<organism evidence="7 9">
    <name type="scientific">Aphanomyces astaci</name>
    <name type="common">Crayfish plague agent</name>
    <dbReference type="NCBI Taxonomy" id="112090"/>
    <lineage>
        <taxon>Eukaryota</taxon>
        <taxon>Sar</taxon>
        <taxon>Stramenopiles</taxon>
        <taxon>Oomycota</taxon>
        <taxon>Saprolegniomycetes</taxon>
        <taxon>Saprolegniales</taxon>
        <taxon>Verrucalvaceae</taxon>
        <taxon>Aphanomyces</taxon>
    </lineage>
</organism>
<dbReference type="PANTHER" id="PTHR24276:SF98">
    <property type="entry name" value="FI18310P1-RELATED"/>
    <property type="match status" value="1"/>
</dbReference>
<evidence type="ECO:0000313" key="7">
    <source>
        <dbReference type="EMBL" id="RHY17357.1"/>
    </source>
</evidence>
<proteinExistence type="predicted"/>
<dbReference type="Gene3D" id="2.40.10.10">
    <property type="entry name" value="Trypsin-like serine proteases"/>
    <property type="match status" value="2"/>
</dbReference>
<dbReference type="AlphaFoldDB" id="A0A397BAQ3"/>
<dbReference type="VEuPathDB" id="FungiDB:H257_18728"/>
<dbReference type="InterPro" id="IPR050430">
    <property type="entry name" value="Peptidase_S1"/>
</dbReference>
<dbReference type="SUPFAM" id="SSF50494">
    <property type="entry name" value="Trypsin-like serine proteases"/>
    <property type="match status" value="1"/>
</dbReference>
<keyword evidence="3" id="KW-1015">Disulfide bond</keyword>
<reference evidence="9 10" key="1">
    <citation type="submission" date="2018-08" db="EMBL/GenBank/DDBJ databases">
        <title>Aphanomyces genome sequencing and annotation.</title>
        <authorList>
            <person name="Minardi D."/>
            <person name="Oidtmann B."/>
            <person name="Van Der Giezen M."/>
            <person name="Studholme D.J."/>
        </authorList>
    </citation>
    <scope>NUCLEOTIDE SEQUENCE [LARGE SCALE GENOMIC DNA]</scope>
    <source>
        <strain evidence="8 10">FDL457</strain>
        <strain evidence="7 9">Yx</strain>
    </source>
</reference>